<evidence type="ECO:0000256" key="3">
    <source>
        <dbReference type="ARBA" id="ARBA00022475"/>
    </source>
</evidence>
<name>A0AA87NL84_TREMD</name>
<comment type="subcellular location">
    <subcellularLocation>
        <location evidence="1 7">Cell membrane</location>
        <topology evidence="1 7">Multi-pass membrane protein</topology>
    </subcellularLocation>
</comment>
<feature type="domain" description="VTT" evidence="8">
    <location>
        <begin position="37"/>
        <end position="156"/>
    </location>
</feature>
<sequence length="195" mass="22226">MFQAIAAWIGQYISYFPLVIFISLFLGGFNLPISEDIIVITAALLCKQEKASIPAFYASLYFGAIISDYLVYFWGWLLGRGRISSKFFSKLISENSVTRISRALQRHGFLTFLFGRFIPFGVRNVIAMTSGFVNFPFYKFALFDAIAAVCNISALFWLVYFLGQRGSHFMKIIGIILLLLFIGFSIYVMRSEKLF</sequence>
<dbReference type="PANTHER" id="PTHR30353:SF15">
    <property type="entry name" value="INNER MEMBRANE PROTEIN YABI"/>
    <property type="match status" value="1"/>
</dbReference>
<feature type="transmembrane region" description="Helical" evidence="7">
    <location>
        <begin position="12"/>
        <end position="33"/>
    </location>
</feature>
<evidence type="ECO:0000313" key="10">
    <source>
        <dbReference type="Proteomes" id="UP000014634"/>
    </source>
</evidence>
<keyword evidence="4 7" id="KW-0812">Transmembrane</keyword>
<feature type="transmembrane region" description="Helical" evidence="7">
    <location>
        <begin position="140"/>
        <end position="162"/>
    </location>
</feature>
<evidence type="ECO:0000313" key="9">
    <source>
        <dbReference type="EMBL" id="EPF28295.1"/>
    </source>
</evidence>
<keyword evidence="6 7" id="KW-0472">Membrane</keyword>
<dbReference type="InterPro" id="IPR032816">
    <property type="entry name" value="VTT_dom"/>
</dbReference>
<evidence type="ECO:0000256" key="4">
    <source>
        <dbReference type="ARBA" id="ARBA00022692"/>
    </source>
</evidence>
<dbReference type="Pfam" id="PF09335">
    <property type="entry name" value="VTT_dom"/>
    <property type="match status" value="1"/>
</dbReference>
<feature type="transmembrane region" description="Helical" evidence="7">
    <location>
        <begin position="53"/>
        <end position="77"/>
    </location>
</feature>
<protein>
    <recommendedName>
        <fullName evidence="8">VTT domain-containing protein</fullName>
    </recommendedName>
</protein>
<feature type="transmembrane region" description="Helical" evidence="7">
    <location>
        <begin position="169"/>
        <end position="189"/>
    </location>
</feature>
<dbReference type="Proteomes" id="UP000014634">
    <property type="component" value="Unassembled WGS sequence"/>
</dbReference>
<organism evidence="9 10">
    <name type="scientific">Treponema medium ATCC 700293</name>
    <dbReference type="NCBI Taxonomy" id="1125700"/>
    <lineage>
        <taxon>Bacteria</taxon>
        <taxon>Pseudomonadati</taxon>
        <taxon>Spirochaetota</taxon>
        <taxon>Spirochaetia</taxon>
        <taxon>Spirochaetales</taxon>
        <taxon>Treponemataceae</taxon>
        <taxon>Treponema</taxon>
    </lineage>
</organism>
<evidence type="ECO:0000256" key="5">
    <source>
        <dbReference type="ARBA" id="ARBA00022989"/>
    </source>
</evidence>
<evidence type="ECO:0000256" key="1">
    <source>
        <dbReference type="ARBA" id="ARBA00004651"/>
    </source>
</evidence>
<proteinExistence type="inferred from homology"/>
<evidence type="ECO:0000256" key="6">
    <source>
        <dbReference type="ARBA" id="ARBA00023136"/>
    </source>
</evidence>
<gene>
    <name evidence="9" type="ORF">HMPREF9195_01504</name>
</gene>
<dbReference type="RefSeq" id="WP_016523441.1">
    <property type="nucleotide sequence ID" value="NZ_KE332517.1"/>
</dbReference>
<dbReference type="GO" id="GO:0005886">
    <property type="term" value="C:plasma membrane"/>
    <property type="evidence" value="ECO:0007669"/>
    <property type="project" value="UniProtKB-SubCell"/>
</dbReference>
<comment type="similarity">
    <text evidence="2 7">Belongs to the DedA family.</text>
</comment>
<comment type="caution">
    <text evidence="9">The sequence shown here is derived from an EMBL/GenBank/DDBJ whole genome shotgun (WGS) entry which is preliminary data.</text>
</comment>
<accession>A0AA87NL84</accession>
<keyword evidence="3 7" id="KW-1003">Cell membrane</keyword>
<dbReference type="PANTHER" id="PTHR30353">
    <property type="entry name" value="INNER MEMBRANE PROTEIN DEDA-RELATED"/>
    <property type="match status" value="1"/>
</dbReference>
<evidence type="ECO:0000256" key="2">
    <source>
        <dbReference type="ARBA" id="ARBA00010792"/>
    </source>
</evidence>
<dbReference type="EMBL" id="ATFE01000012">
    <property type="protein sequence ID" value="EPF28295.1"/>
    <property type="molecule type" value="Genomic_DNA"/>
</dbReference>
<feature type="transmembrane region" description="Helical" evidence="7">
    <location>
        <begin position="109"/>
        <end position="128"/>
    </location>
</feature>
<evidence type="ECO:0000256" key="7">
    <source>
        <dbReference type="RuleBase" id="RU367016"/>
    </source>
</evidence>
<dbReference type="AlphaFoldDB" id="A0AA87NL84"/>
<dbReference type="InterPro" id="IPR032818">
    <property type="entry name" value="DedA-like"/>
</dbReference>
<reference evidence="9 10" key="1">
    <citation type="submission" date="2013-04" db="EMBL/GenBank/DDBJ databases">
        <title>The Genome Sequence of Treponema medium ATCC 700293.</title>
        <authorList>
            <consortium name="The Broad Institute Genomics Platform"/>
            <person name="Earl A."/>
            <person name="Ward D."/>
            <person name="Feldgarden M."/>
            <person name="Gevers D."/>
            <person name="Leonetti C."/>
            <person name="Blanton J.M."/>
            <person name="Dewhirst F.E."/>
            <person name="Izard J."/>
            <person name="Walker B."/>
            <person name="Young S."/>
            <person name="Zeng Q."/>
            <person name="Gargeya S."/>
            <person name="Fitzgerald M."/>
            <person name="Haas B."/>
            <person name="Abouelleil A."/>
            <person name="Allen A.W."/>
            <person name="Alvarado L."/>
            <person name="Arachchi H.M."/>
            <person name="Berlin A.M."/>
            <person name="Chapman S.B."/>
            <person name="Gainer-Dewar J."/>
            <person name="Goldberg J."/>
            <person name="Griggs A."/>
            <person name="Gujja S."/>
            <person name="Hansen M."/>
            <person name="Howarth C."/>
            <person name="Imamovic A."/>
            <person name="Ireland A."/>
            <person name="Larimer J."/>
            <person name="McCowan C."/>
            <person name="Murphy C."/>
            <person name="Pearson M."/>
            <person name="Poon T.W."/>
            <person name="Priest M."/>
            <person name="Roberts A."/>
            <person name="Saif S."/>
            <person name="Shea T."/>
            <person name="Sisk P."/>
            <person name="Sykes S."/>
            <person name="Wortman J."/>
            <person name="Nusbaum C."/>
            <person name="Birren B."/>
        </authorList>
    </citation>
    <scope>NUCLEOTIDE SEQUENCE [LARGE SCALE GENOMIC DNA]</scope>
    <source>
        <strain evidence="9 10">ATCC 700293</strain>
    </source>
</reference>
<evidence type="ECO:0000259" key="8">
    <source>
        <dbReference type="Pfam" id="PF09335"/>
    </source>
</evidence>
<keyword evidence="5 7" id="KW-1133">Transmembrane helix</keyword>